<proteinExistence type="predicted"/>
<dbReference type="AlphaFoldDB" id="A0A372NP56"/>
<dbReference type="Proteomes" id="UP000264217">
    <property type="component" value="Unassembled WGS sequence"/>
</dbReference>
<evidence type="ECO:0000313" key="1">
    <source>
        <dbReference type="EMBL" id="RFZ90145.1"/>
    </source>
</evidence>
<dbReference type="RefSeq" id="WP_117394109.1">
    <property type="nucleotide sequence ID" value="NZ_QWDC01000005.1"/>
</dbReference>
<keyword evidence="2" id="KW-1185">Reference proteome</keyword>
<protein>
    <submittedName>
        <fullName evidence="1">Uncharacterized protein</fullName>
    </submittedName>
</protein>
<dbReference type="OrthoDB" id="793776at2"/>
<dbReference type="EMBL" id="QWDC01000005">
    <property type="protein sequence ID" value="RFZ90145.1"/>
    <property type="molecule type" value="Genomic_DNA"/>
</dbReference>
<accession>A0A372NP56</accession>
<gene>
    <name evidence="1" type="ORF">D0C36_23175</name>
</gene>
<name>A0A372NP56_9SPHI</name>
<sequence>MKVAIIILIVLFLLIRKSKNKTGSESRPPANKKPSTETPNDKLILIKNATLADVTRALKDFCNQYNQQEYAALPRLYTLSENEHAVTFPYNTDLTIFGFAINYLAYPVDIKWQAEIWGWATVYENEGVSEPDIYNKLCMFYLVDDKEYDNVYITTSDNFCYKLPFTNFKPKAITPAKELFKNRPTKLAALSGIPYQDID</sequence>
<reference evidence="1 2" key="1">
    <citation type="submission" date="2018-08" db="EMBL/GenBank/DDBJ databases">
        <title>Mucilaginibacter sp. MYSH2.</title>
        <authorList>
            <person name="Seo T."/>
        </authorList>
    </citation>
    <scope>NUCLEOTIDE SEQUENCE [LARGE SCALE GENOMIC DNA]</scope>
    <source>
        <strain evidence="1 2">MYSH2</strain>
    </source>
</reference>
<organism evidence="1 2">
    <name type="scientific">Mucilaginibacter conchicola</name>
    <dbReference type="NCBI Taxonomy" id="2303333"/>
    <lineage>
        <taxon>Bacteria</taxon>
        <taxon>Pseudomonadati</taxon>
        <taxon>Bacteroidota</taxon>
        <taxon>Sphingobacteriia</taxon>
        <taxon>Sphingobacteriales</taxon>
        <taxon>Sphingobacteriaceae</taxon>
        <taxon>Mucilaginibacter</taxon>
    </lineage>
</organism>
<comment type="caution">
    <text evidence="1">The sequence shown here is derived from an EMBL/GenBank/DDBJ whole genome shotgun (WGS) entry which is preliminary data.</text>
</comment>
<evidence type="ECO:0000313" key="2">
    <source>
        <dbReference type="Proteomes" id="UP000264217"/>
    </source>
</evidence>